<evidence type="ECO:0000313" key="1">
    <source>
        <dbReference type="EMBL" id="KAF4624562.1"/>
    </source>
</evidence>
<name>A0A8H4RAC6_9HELO</name>
<reference evidence="1 2" key="1">
    <citation type="submission" date="2020-03" db="EMBL/GenBank/DDBJ databases">
        <title>Draft Genome Sequence of Cudoniella acicularis.</title>
        <authorList>
            <person name="Buettner E."/>
            <person name="Kellner H."/>
        </authorList>
    </citation>
    <scope>NUCLEOTIDE SEQUENCE [LARGE SCALE GENOMIC DNA]</scope>
    <source>
        <strain evidence="1 2">DSM 108380</strain>
    </source>
</reference>
<sequence>MFLLELASKVASGAFMRYFYTVFNVDSSFRTFSIISTAQITTFLVGLKGLLSKEILNLGTFGGAGNSSLDPSVPLTVVRPTQTQIPTPPSGPPSPLVKPTLVRGGRAQHFQRGNFGDGSDWNVPTGFSQTPGGPAFGQAVTTEASKPKGWEGLISLLHKLPSEVEARNPKPVGATVTVNGQTWVVPSDGKPPITTRPSRTECAALIKAQNPKPVGATVTVNGQT</sequence>
<dbReference type="Proteomes" id="UP000566819">
    <property type="component" value="Unassembled WGS sequence"/>
</dbReference>
<organism evidence="1 2">
    <name type="scientific">Cudoniella acicularis</name>
    <dbReference type="NCBI Taxonomy" id="354080"/>
    <lineage>
        <taxon>Eukaryota</taxon>
        <taxon>Fungi</taxon>
        <taxon>Dikarya</taxon>
        <taxon>Ascomycota</taxon>
        <taxon>Pezizomycotina</taxon>
        <taxon>Leotiomycetes</taxon>
        <taxon>Helotiales</taxon>
        <taxon>Tricladiaceae</taxon>
        <taxon>Cudoniella</taxon>
    </lineage>
</organism>
<evidence type="ECO:0000313" key="2">
    <source>
        <dbReference type="Proteomes" id="UP000566819"/>
    </source>
</evidence>
<protein>
    <submittedName>
        <fullName evidence="1">Uncharacterized protein</fullName>
    </submittedName>
</protein>
<dbReference type="EMBL" id="JAAMPI010001617">
    <property type="protein sequence ID" value="KAF4624562.1"/>
    <property type="molecule type" value="Genomic_DNA"/>
</dbReference>
<proteinExistence type="predicted"/>
<gene>
    <name evidence="1" type="ORF">G7Y89_g13609</name>
</gene>
<keyword evidence="2" id="KW-1185">Reference proteome</keyword>
<dbReference type="AlphaFoldDB" id="A0A8H4RAC6"/>
<accession>A0A8H4RAC6</accession>
<comment type="caution">
    <text evidence="1">The sequence shown here is derived from an EMBL/GenBank/DDBJ whole genome shotgun (WGS) entry which is preliminary data.</text>
</comment>